<dbReference type="InterPro" id="IPR036236">
    <property type="entry name" value="Znf_C2H2_sf"/>
</dbReference>
<name>A0AA36E012_LACSI</name>
<proteinExistence type="predicted"/>
<evidence type="ECO:0000313" key="5">
    <source>
        <dbReference type="Proteomes" id="UP001177003"/>
    </source>
</evidence>
<dbReference type="PANTHER" id="PTHR46869:SF7">
    <property type="entry name" value="ZINC FINGER PROTEIN ZAT9-LIKE"/>
    <property type="match status" value="1"/>
</dbReference>
<dbReference type="PROSITE" id="PS50157">
    <property type="entry name" value="ZINC_FINGER_C2H2_2"/>
    <property type="match status" value="3"/>
</dbReference>
<gene>
    <name evidence="4" type="ORF">LSALG_LOCUS16883</name>
</gene>
<evidence type="ECO:0000259" key="3">
    <source>
        <dbReference type="PROSITE" id="PS50157"/>
    </source>
</evidence>
<dbReference type="EMBL" id="OX465079">
    <property type="protein sequence ID" value="CAI9276927.1"/>
    <property type="molecule type" value="Genomic_DNA"/>
</dbReference>
<organism evidence="4 5">
    <name type="scientific">Lactuca saligna</name>
    <name type="common">Willowleaf lettuce</name>
    <dbReference type="NCBI Taxonomy" id="75948"/>
    <lineage>
        <taxon>Eukaryota</taxon>
        <taxon>Viridiplantae</taxon>
        <taxon>Streptophyta</taxon>
        <taxon>Embryophyta</taxon>
        <taxon>Tracheophyta</taxon>
        <taxon>Spermatophyta</taxon>
        <taxon>Magnoliopsida</taxon>
        <taxon>eudicotyledons</taxon>
        <taxon>Gunneridae</taxon>
        <taxon>Pentapetalae</taxon>
        <taxon>asterids</taxon>
        <taxon>campanulids</taxon>
        <taxon>Asterales</taxon>
        <taxon>Asteraceae</taxon>
        <taxon>Cichorioideae</taxon>
        <taxon>Cichorieae</taxon>
        <taxon>Lactucinae</taxon>
        <taxon>Lactuca</taxon>
    </lineage>
</organism>
<feature type="region of interest" description="Disordered" evidence="2">
    <location>
        <begin position="244"/>
        <end position="291"/>
    </location>
</feature>
<evidence type="ECO:0000256" key="2">
    <source>
        <dbReference type="SAM" id="MobiDB-lite"/>
    </source>
</evidence>
<dbReference type="GO" id="GO:0008270">
    <property type="term" value="F:zinc ion binding"/>
    <property type="evidence" value="ECO:0007669"/>
    <property type="project" value="UniProtKB-KW"/>
</dbReference>
<dbReference type="InterPro" id="IPR013087">
    <property type="entry name" value="Znf_C2H2_type"/>
</dbReference>
<keyword evidence="1" id="KW-0863">Zinc-finger</keyword>
<feature type="compositionally biased region" description="Basic residues" evidence="2">
    <location>
        <begin position="273"/>
        <end position="286"/>
    </location>
</feature>
<evidence type="ECO:0000256" key="1">
    <source>
        <dbReference type="PROSITE-ProRule" id="PRU00042"/>
    </source>
</evidence>
<dbReference type="Gene3D" id="3.30.160.60">
    <property type="entry name" value="Classic Zinc Finger"/>
    <property type="match status" value="1"/>
</dbReference>
<keyword evidence="1" id="KW-0479">Metal-binding</keyword>
<dbReference type="PANTHER" id="PTHR46869">
    <property type="entry name" value="C2H2-LIKE ZINC FINGER PROTEIN"/>
    <property type="match status" value="1"/>
</dbReference>
<feature type="region of interest" description="Disordered" evidence="2">
    <location>
        <begin position="150"/>
        <end position="207"/>
    </location>
</feature>
<reference evidence="4" key="1">
    <citation type="submission" date="2023-04" db="EMBL/GenBank/DDBJ databases">
        <authorList>
            <person name="Vijverberg K."/>
            <person name="Xiong W."/>
            <person name="Schranz E."/>
        </authorList>
    </citation>
    <scope>NUCLEOTIDE SEQUENCE</scope>
</reference>
<keyword evidence="1" id="KW-0862">Zinc</keyword>
<feature type="compositionally biased region" description="Low complexity" evidence="2">
    <location>
        <begin position="189"/>
        <end position="198"/>
    </location>
</feature>
<dbReference type="SMART" id="SM00355">
    <property type="entry name" value="ZnF_C2H2"/>
    <property type="match status" value="3"/>
</dbReference>
<protein>
    <recommendedName>
        <fullName evidence="3">C2H2-type domain-containing protein</fullName>
    </recommendedName>
</protein>
<accession>A0AA36E012</accession>
<dbReference type="AlphaFoldDB" id="A0AA36E012"/>
<sequence>MKQDHEQKIHVCRYCEQSFSNGKKLGGHMRGHLALISASRKKGTRENDQEAINREKGVHIFDDDADDDDDHVIKKSKCFDQDYHPNGRKQGIQEHDREVINVGKRLDEEDSELIKMSQQRLGIYEAYDSNGRKHGIQEPDHEVVNGDKCLDFDDDNDENRSQQTTDFDQDYGANVYVLRENPKRSWRVSSSNSNPNSSKAFASHKRCHSRKESIKNTVCEKCGKGFDSVKALYGHMRCHSIKRSQPLDESSAFSSSDEHEHEQDDDDGVANPVRKKRSCTRYKSPKPNHISTSLSFSNDDEVVEAALNLMMLSRGVRSLDRVKSVISHGYSRTLEKTVGVDFLDDGSMEFCKFKSNSELGLRKDLVLGGRSGQVNTGRFGSTLVKSKSIGQDFTDSEISIELKRRSKDYKCPICFKGYVSIQGLAKHERVHNKTESKVMESDFIPDIHRLVDINLKEVSQGQCRY</sequence>
<dbReference type="Pfam" id="PF13912">
    <property type="entry name" value="zf-C2H2_6"/>
    <property type="match status" value="2"/>
</dbReference>
<feature type="domain" description="C2H2-type" evidence="3">
    <location>
        <begin position="217"/>
        <end position="244"/>
    </location>
</feature>
<dbReference type="PROSITE" id="PS00028">
    <property type="entry name" value="ZINC_FINGER_C2H2_1"/>
    <property type="match status" value="3"/>
</dbReference>
<keyword evidence="5" id="KW-1185">Reference proteome</keyword>
<evidence type="ECO:0000313" key="4">
    <source>
        <dbReference type="EMBL" id="CAI9276927.1"/>
    </source>
</evidence>
<feature type="domain" description="C2H2-type" evidence="3">
    <location>
        <begin position="409"/>
        <end position="436"/>
    </location>
</feature>
<dbReference type="SUPFAM" id="SSF57667">
    <property type="entry name" value="beta-beta-alpha zinc fingers"/>
    <property type="match status" value="1"/>
</dbReference>
<feature type="domain" description="C2H2-type" evidence="3">
    <location>
        <begin position="10"/>
        <end position="32"/>
    </location>
</feature>
<dbReference type="Pfam" id="PF00096">
    <property type="entry name" value="zf-C2H2"/>
    <property type="match status" value="1"/>
</dbReference>
<dbReference type="Proteomes" id="UP001177003">
    <property type="component" value="Chromosome 3"/>
</dbReference>